<evidence type="ECO:0000259" key="9">
    <source>
        <dbReference type="PROSITE" id="PS51379"/>
    </source>
</evidence>
<name>A0A1G5RYS0_PSEXY</name>
<dbReference type="Gene3D" id="3.40.50.360">
    <property type="match status" value="1"/>
</dbReference>
<feature type="domain" description="4Fe-4S ferredoxin-type" evidence="9">
    <location>
        <begin position="180"/>
        <end position="209"/>
    </location>
</feature>
<accession>A0A1G5RYS0</accession>
<dbReference type="GO" id="GO:0016651">
    <property type="term" value="F:oxidoreductase activity, acting on NAD(P)H"/>
    <property type="evidence" value="ECO:0007669"/>
    <property type="project" value="UniProtKB-ARBA"/>
</dbReference>
<dbReference type="GO" id="GO:0010181">
    <property type="term" value="F:FMN binding"/>
    <property type="evidence" value="ECO:0007669"/>
    <property type="project" value="InterPro"/>
</dbReference>
<dbReference type="Pfam" id="PF12724">
    <property type="entry name" value="Flavodoxin_5"/>
    <property type="match status" value="1"/>
</dbReference>
<evidence type="ECO:0000313" key="11">
    <source>
        <dbReference type="Proteomes" id="UP000199428"/>
    </source>
</evidence>
<dbReference type="InterPro" id="IPR008254">
    <property type="entry name" value="Flavodoxin/NO_synth"/>
</dbReference>
<dbReference type="PANTHER" id="PTHR24960:SF79">
    <property type="entry name" value="PHOTOSYSTEM I IRON-SULFUR CENTER"/>
    <property type="match status" value="1"/>
</dbReference>
<evidence type="ECO:0000256" key="6">
    <source>
        <dbReference type="ARBA" id="ARBA00023004"/>
    </source>
</evidence>
<dbReference type="AlphaFoldDB" id="A0A1G5RYS0"/>
<keyword evidence="6" id="KW-0408">Iron</keyword>
<dbReference type="GO" id="GO:0046872">
    <property type="term" value="F:metal ion binding"/>
    <property type="evidence" value="ECO:0007669"/>
    <property type="project" value="UniProtKB-KW"/>
</dbReference>
<dbReference type="GO" id="GO:0051539">
    <property type="term" value="F:4 iron, 4 sulfur cluster binding"/>
    <property type="evidence" value="ECO:0007669"/>
    <property type="project" value="UniProtKB-KW"/>
</dbReference>
<evidence type="ECO:0000256" key="1">
    <source>
        <dbReference type="ARBA" id="ARBA00001966"/>
    </source>
</evidence>
<dbReference type="InterPro" id="IPR029039">
    <property type="entry name" value="Flavoprotein-like_sf"/>
</dbReference>
<dbReference type="InterPro" id="IPR017900">
    <property type="entry name" value="4Fe4S_Fe_S_CS"/>
</dbReference>
<evidence type="ECO:0000256" key="2">
    <source>
        <dbReference type="ARBA" id="ARBA00003532"/>
    </source>
</evidence>
<comment type="function">
    <text evidence="2">Ferredoxins are iron-sulfur proteins that transfer electrons in a wide variety of metabolic reactions.</text>
</comment>
<feature type="domain" description="4Fe-4S ferredoxin-type" evidence="9">
    <location>
        <begin position="210"/>
        <end position="237"/>
    </location>
</feature>
<dbReference type="Pfam" id="PF13187">
    <property type="entry name" value="Fer4_9"/>
    <property type="match status" value="1"/>
</dbReference>
<dbReference type="SUPFAM" id="SSF52218">
    <property type="entry name" value="Flavoproteins"/>
    <property type="match status" value="1"/>
</dbReference>
<evidence type="ECO:0000256" key="7">
    <source>
        <dbReference type="ARBA" id="ARBA00023014"/>
    </source>
</evidence>
<dbReference type="InterPro" id="IPR050157">
    <property type="entry name" value="PSI_iron-sulfur_center"/>
</dbReference>
<dbReference type="EMBL" id="FMWK01000007">
    <property type="protein sequence ID" value="SCZ79252.1"/>
    <property type="molecule type" value="Genomic_DNA"/>
</dbReference>
<evidence type="ECO:0000256" key="5">
    <source>
        <dbReference type="ARBA" id="ARBA00022723"/>
    </source>
</evidence>
<feature type="domain" description="Flavodoxin-like" evidence="8">
    <location>
        <begin position="1"/>
        <end position="138"/>
    </location>
</feature>
<keyword evidence="5" id="KW-0479">Metal-binding</keyword>
<keyword evidence="4" id="KW-0004">4Fe-4S</keyword>
<proteinExistence type="predicted"/>
<dbReference type="PROSITE" id="PS50902">
    <property type="entry name" value="FLAVODOXIN_LIKE"/>
    <property type="match status" value="1"/>
</dbReference>
<protein>
    <recommendedName>
        <fullName evidence="3">Ferredoxin</fullName>
    </recommendedName>
</protein>
<evidence type="ECO:0000256" key="4">
    <source>
        <dbReference type="ARBA" id="ARBA00022485"/>
    </source>
</evidence>
<evidence type="ECO:0000313" key="10">
    <source>
        <dbReference type="EMBL" id="SCZ79252.1"/>
    </source>
</evidence>
<dbReference type="NCBIfam" id="NF038196">
    <property type="entry name" value="ferrodoxin_EFR1"/>
    <property type="match status" value="1"/>
</dbReference>
<dbReference type="PROSITE" id="PS51379">
    <property type="entry name" value="4FE4S_FER_2"/>
    <property type="match status" value="2"/>
</dbReference>
<sequence>MVLYFSGTGNSKFVAERIANALNEKVCDISEFIKKKEKPAFTEGGKYIFVAPSYMSAPAKAMVDFVEDATFPTGIEAYFVVTCVASMGTTPKIAKKLCKKKGFKYMGSAQIQMPQNYIVFFKTQESAENLKVIKDAVSHIEELATKIQNGEKIKERWISLLEHVFTVSIGNLYYKYFMGTKKFMVKDDCISCGKCARVCPFGNISIVEGKPVWGDDCTHCMACINLCPKGSIEYGENTIGKPRYPGPFFTLQQDN</sequence>
<dbReference type="InterPro" id="IPR017896">
    <property type="entry name" value="4Fe4S_Fe-S-bd"/>
</dbReference>
<dbReference type="PROSITE" id="PS00198">
    <property type="entry name" value="4FE4S_FER_1"/>
    <property type="match status" value="2"/>
</dbReference>
<comment type="cofactor">
    <cofactor evidence="1">
        <name>[4Fe-4S] cluster</name>
        <dbReference type="ChEBI" id="CHEBI:49883"/>
    </cofactor>
</comment>
<reference evidence="10 11" key="1">
    <citation type="submission" date="2016-10" db="EMBL/GenBank/DDBJ databases">
        <authorList>
            <person name="de Groot N.N."/>
        </authorList>
    </citation>
    <scope>NUCLEOTIDE SEQUENCE [LARGE SCALE GENOMIC DNA]</scope>
    <source>
        <strain evidence="10 11">DSM 10317</strain>
    </source>
</reference>
<dbReference type="PANTHER" id="PTHR24960">
    <property type="entry name" value="PHOTOSYSTEM I IRON-SULFUR CENTER-RELATED"/>
    <property type="match status" value="1"/>
</dbReference>
<evidence type="ECO:0000259" key="8">
    <source>
        <dbReference type="PROSITE" id="PS50902"/>
    </source>
</evidence>
<keyword evidence="7" id="KW-0411">Iron-sulfur</keyword>
<dbReference type="SUPFAM" id="SSF54862">
    <property type="entry name" value="4Fe-4S ferredoxins"/>
    <property type="match status" value="1"/>
</dbReference>
<dbReference type="InterPro" id="IPR026816">
    <property type="entry name" value="Flavodoxin_dom"/>
</dbReference>
<dbReference type="InterPro" id="IPR047964">
    <property type="entry name" value="EFR1-like"/>
</dbReference>
<gene>
    <name evidence="10" type="ORF">SAMN02910350_01690</name>
</gene>
<dbReference type="Gene3D" id="3.30.70.20">
    <property type="match status" value="1"/>
</dbReference>
<evidence type="ECO:0000256" key="3">
    <source>
        <dbReference type="ARBA" id="ARBA00013529"/>
    </source>
</evidence>
<dbReference type="RefSeq" id="WP_051194933.1">
    <property type="nucleotide sequence ID" value="NZ_FMWK01000007.1"/>
</dbReference>
<dbReference type="Proteomes" id="UP000199428">
    <property type="component" value="Unassembled WGS sequence"/>
</dbReference>
<organism evidence="10 11">
    <name type="scientific">Pseudobutyrivibrio xylanivorans</name>
    <dbReference type="NCBI Taxonomy" id="185007"/>
    <lineage>
        <taxon>Bacteria</taxon>
        <taxon>Bacillati</taxon>
        <taxon>Bacillota</taxon>
        <taxon>Clostridia</taxon>
        <taxon>Lachnospirales</taxon>
        <taxon>Lachnospiraceae</taxon>
        <taxon>Pseudobutyrivibrio</taxon>
    </lineage>
</organism>